<name>X0YM69_9ZZZZ</name>
<feature type="non-terminal residue" evidence="8">
    <location>
        <position position="114"/>
    </location>
</feature>
<evidence type="ECO:0000313" key="8">
    <source>
        <dbReference type="EMBL" id="GAG57404.1"/>
    </source>
</evidence>
<feature type="transmembrane region" description="Helical" evidence="6">
    <location>
        <begin position="86"/>
        <end position="107"/>
    </location>
</feature>
<evidence type="ECO:0000259" key="7">
    <source>
        <dbReference type="Pfam" id="PF02554"/>
    </source>
</evidence>
<comment type="caution">
    <text evidence="8">The sequence shown here is derived from an EMBL/GenBank/DDBJ whole genome shotgun (WGS) entry which is preliminary data.</text>
</comment>
<proteinExistence type="predicted"/>
<protein>
    <recommendedName>
        <fullName evidence="7">CstA N-terminal domain-containing protein</fullName>
    </recommendedName>
</protein>
<dbReference type="InterPro" id="IPR003706">
    <property type="entry name" value="CstA_N"/>
</dbReference>
<comment type="subcellular location">
    <subcellularLocation>
        <location evidence="1">Cell membrane</location>
        <topology evidence="1">Multi-pass membrane protein</topology>
    </subcellularLocation>
</comment>
<keyword evidence="5 6" id="KW-0472">Membrane</keyword>
<evidence type="ECO:0000256" key="4">
    <source>
        <dbReference type="ARBA" id="ARBA00022989"/>
    </source>
</evidence>
<evidence type="ECO:0000256" key="5">
    <source>
        <dbReference type="ARBA" id="ARBA00023136"/>
    </source>
</evidence>
<evidence type="ECO:0000256" key="1">
    <source>
        <dbReference type="ARBA" id="ARBA00004651"/>
    </source>
</evidence>
<dbReference type="Pfam" id="PF02554">
    <property type="entry name" value="CstA"/>
    <property type="match status" value="1"/>
</dbReference>
<dbReference type="GO" id="GO:0009267">
    <property type="term" value="P:cellular response to starvation"/>
    <property type="evidence" value="ECO:0007669"/>
    <property type="project" value="InterPro"/>
</dbReference>
<feature type="transmembrane region" description="Helical" evidence="6">
    <location>
        <begin position="62"/>
        <end position="80"/>
    </location>
</feature>
<accession>X0YM69</accession>
<dbReference type="GO" id="GO:0005886">
    <property type="term" value="C:plasma membrane"/>
    <property type="evidence" value="ECO:0007669"/>
    <property type="project" value="UniProtKB-SubCell"/>
</dbReference>
<dbReference type="InterPro" id="IPR051605">
    <property type="entry name" value="CstA"/>
</dbReference>
<feature type="domain" description="CstA N-terminal" evidence="7">
    <location>
        <begin position="4"/>
        <end position="114"/>
    </location>
</feature>
<keyword evidence="4 6" id="KW-1133">Transmembrane helix</keyword>
<reference evidence="8" key="1">
    <citation type="journal article" date="2014" name="Front. Microbiol.">
        <title>High frequency of phylogenetically diverse reductive dehalogenase-homologous genes in deep subseafloor sedimentary metagenomes.</title>
        <authorList>
            <person name="Kawai M."/>
            <person name="Futagami T."/>
            <person name="Toyoda A."/>
            <person name="Takaki Y."/>
            <person name="Nishi S."/>
            <person name="Hori S."/>
            <person name="Arai W."/>
            <person name="Tsubouchi T."/>
            <person name="Morono Y."/>
            <person name="Uchiyama I."/>
            <person name="Ito T."/>
            <person name="Fujiyama A."/>
            <person name="Inagaki F."/>
            <person name="Takami H."/>
        </authorList>
    </citation>
    <scope>NUCLEOTIDE SEQUENCE</scope>
    <source>
        <strain evidence="8">Expedition CK06-06</strain>
    </source>
</reference>
<dbReference type="PANTHER" id="PTHR30252">
    <property type="entry name" value="INNER MEMBRANE PEPTIDE TRANSPORTER"/>
    <property type="match status" value="1"/>
</dbReference>
<organism evidence="8">
    <name type="scientific">marine sediment metagenome</name>
    <dbReference type="NCBI Taxonomy" id="412755"/>
    <lineage>
        <taxon>unclassified sequences</taxon>
        <taxon>metagenomes</taxon>
        <taxon>ecological metagenomes</taxon>
    </lineage>
</organism>
<keyword evidence="2" id="KW-1003">Cell membrane</keyword>
<keyword evidence="3 6" id="KW-0812">Transmembrane</keyword>
<dbReference type="PANTHER" id="PTHR30252:SF0">
    <property type="entry name" value="PEPTIDE TRANSPORTER CSTA"/>
    <property type="match status" value="1"/>
</dbReference>
<evidence type="ECO:0000256" key="6">
    <source>
        <dbReference type="SAM" id="Phobius"/>
    </source>
</evidence>
<dbReference type="EMBL" id="BART01000842">
    <property type="protein sequence ID" value="GAG57404.1"/>
    <property type="molecule type" value="Genomic_DNA"/>
</dbReference>
<sequence>MDTLLLMLLCGGGYLVAYYTYGRFLAKKIFKLDKNAPVPSVELRDGIDYVPARKGIIFGHHYTSIAGTGPIVGPAIGIIWGWLPAILWVFLGCIFMGAVHDFGALVVSMRNQGK</sequence>
<feature type="transmembrane region" description="Helical" evidence="6">
    <location>
        <begin position="6"/>
        <end position="26"/>
    </location>
</feature>
<gene>
    <name evidence="8" type="ORF">S01H4_03437</name>
</gene>
<evidence type="ECO:0000256" key="2">
    <source>
        <dbReference type="ARBA" id="ARBA00022475"/>
    </source>
</evidence>
<evidence type="ECO:0000256" key="3">
    <source>
        <dbReference type="ARBA" id="ARBA00022692"/>
    </source>
</evidence>
<dbReference type="AlphaFoldDB" id="X0YM69"/>